<sequence>MDSIDIIKPEMEDRETFLLKTSEIYFGADTSSELKVQFCRDSHVSSFLDDPNCMSLCIQQGDGGTFDLQNKIPNGNGHKVALIFYKTKPECISSDNVRQIVLISSLKDSPISSLYYSLHQIFSPALLKGDDLDRTIDPKLQSLVLQLEHGLKSTLLEISRLRLTNLSY</sequence>
<organism evidence="1">
    <name type="scientific">Cacopsylla melanoneura</name>
    <dbReference type="NCBI Taxonomy" id="428564"/>
    <lineage>
        <taxon>Eukaryota</taxon>
        <taxon>Metazoa</taxon>
        <taxon>Ecdysozoa</taxon>
        <taxon>Arthropoda</taxon>
        <taxon>Hexapoda</taxon>
        <taxon>Insecta</taxon>
        <taxon>Pterygota</taxon>
        <taxon>Neoptera</taxon>
        <taxon>Paraneoptera</taxon>
        <taxon>Hemiptera</taxon>
        <taxon>Sternorrhyncha</taxon>
        <taxon>Psylloidea</taxon>
        <taxon>Psyllidae</taxon>
        <taxon>Psyllinae</taxon>
        <taxon>Cacopsylla</taxon>
    </lineage>
</organism>
<proteinExistence type="predicted"/>
<accession>A0A8D8TNW9</accession>
<dbReference type="EMBL" id="HBUF01296136">
    <property type="protein sequence ID" value="CAG6690164.1"/>
    <property type="molecule type" value="Transcribed_RNA"/>
</dbReference>
<reference evidence="1" key="1">
    <citation type="submission" date="2021-05" db="EMBL/GenBank/DDBJ databases">
        <authorList>
            <person name="Alioto T."/>
            <person name="Alioto T."/>
            <person name="Gomez Garrido J."/>
        </authorList>
    </citation>
    <scope>NUCLEOTIDE SEQUENCE</scope>
</reference>
<dbReference type="AlphaFoldDB" id="A0A8D8TNW9"/>
<evidence type="ECO:0000313" key="1">
    <source>
        <dbReference type="EMBL" id="CAG6690164.1"/>
    </source>
</evidence>
<protein>
    <submittedName>
        <fullName evidence="1">Cytoplasmic dynein 2 heavy chain 1</fullName>
    </submittedName>
</protein>
<name>A0A8D8TNW9_9HEMI</name>